<dbReference type="SMART" id="SM00409">
    <property type="entry name" value="IG"/>
    <property type="match status" value="1"/>
</dbReference>
<feature type="domain" description="Ig-like" evidence="8">
    <location>
        <begin position="139"/>
        <end position="226"/>
    </location>
</feature>
<keyword evidence="3 7" id="KW-0472">Membrane</keyword>
<dbReference type="InterPro" id="IPR036179">
    <property type="entry name" value="Ig-like_dom_sf"/>
</dbReference>
<dbReference type="InterPro" id="IPR043136">
    <property type="entry name" value="B30.2/SPRY_sf"/>
</dbReference>
<dbReference type="GO" id="GO:0001817">
    <property type="term" value="P:regulation of cytokine production"/>
    <property type="evidence" value="ECO:0007669"/>
    <property type="project" value="TreeGrafter"/>
</dbReference>
<dbReference type="InterPro" id="IPR007110">
    <property type="entry name" value="Ig-like_dom"/>
</dbReference>
<dbReference type="RefSeq" id="XP_030643719.1">
    <property type="nucleotide sequence ID" value="XM_030787859.1"/>
</dbReference>
<dbReference type="PANTHER" id="PTHR24100">
    <property type="entry name" value="BUTYROPHILIN"/>
    <property type="match status" value="1"/>
</dbReference>
<evidence type="ECO:0000256" key="5">
    <source>
        <dbReference type="ARBA" id="ARBA00023180"/>
    </source>
</evidence>
<keyword evidence="9" id="KW-1185">Reference proteome</keyword>
<dbReference type="SUPFAM" id="SSF49899">
    <property type="entry name" value="Concanavalin A-like lectins/glucanases"/>
    <property type="match status" value="1"/>
</dbReference>
<feature type="domain" description="Ig-like" evidence="8">
    <location>
        <begin position="17"/>
        <end position="131"/>
    </location>
</feature>
<protein>
    <submittedName>
        <fullName evidence="10">Butyrophilin subfamily 1 member A1-like</fullName>
    </submittedName>
</protein>
<evidence type="ECO:0000256" key="1">
    <source>
        <dbReference type="ARBA" id="ARBA00004370"/>
    </source>
</evidence>
<dbReference type="SUPFAM" id="SSF48726">
    <property type="entry name" value="Immunoglobulin"/>
    <property type="match status" value="2"/>
</dbReference>
<dbReference type="Pfam" id="PF22705">
    <property type="entry name" value="C2-set_3"/>
    <property type="match status" value="1"/>
</dbReference>
<dbReference type="Gene3D" id="2.60.120.920">
    <property type="match status" value="1"/>
</dbReference>
<evidence type="ECO:0000259" key="8">
    <source>
        <dbReference type="PROSITE" id="PS50835"/>
    </source>
</evidence>
<dbReference type="InParanoid" id="A0A6J2WHE2"/>
<dbReference type="InterPro" id="IPR013106">
    <property type="entry name" value="Ig_V-set"/>
</dbReference>
<keyword evidence="6" id="KW-0393">Immunoglobulin domain</keyword>
<dbReference type="GO" id="GO:0009897">
    <property type="term" value="C:external side of plasma membrane"/>
    <property type="evidence" value="ECO:0007669"/>
    <property type="project" value="TreeGrafter"/>
</dbReference>
<feature type="transmembrane region" description="Helical" evidence="7">
    <location>
        <begin position="250"/>
        <end position="274"/>
    </location>
</feature>
<evidence type="ECO:0000256" key="6">
    <source>
        <dbReference type="ARBA" id="ARBA00023319"/>
    </source>
</evidence>
<evidence type="ECO:0000256" key="4">
    <source>
        <dbReference type="ARBA" id="ARBA00023157"/>
    </source>
</evidence>
<dbReference type="SMART" id="SM00406">
    <property type="entry name" value="IGv"/>
    <property type="match status" value="1"/>
</dbReference>
<name>A0A6J2WHE2_CHACN</name>
<dbReference type="AlphaFoldDB" id="A0A6J2WHE2"/>
<evidence type="ECO:0000313" key="10">
    <source>
        <dbReference type="RefSeq" id="XP_030643719.1"/>
    </source>
</evidence>
<dbReference type="FunFam" id="2.60.40.10:FF:000142">
    <property type="entry name" value="V-set domain-containing T-cell activation inhibitor 1"/>
    <property type="match status" value="1"/>
</dbReference>
<dbReference type="GO" id="GO:1903037">
    <property type="term" value="P:regulation of leukocyte cell-cell adhesion"/>
    <property type="evidence" value="ECO:0007669"/>
    <property type="project" value="UniProtKB-ARBA"/>
</dbReference>
<gene>
    <name evidence="10" type="primary">LOC115823836</name>
</gene>
<evidence type="ECO:0000256" key="3">
    <source>
        <dbReference type="ARBA" id="ARBA00023136"/>
    </source>
</evidence>
<dbReference type="InterPro" id="IPR003599">
    <property type="entry name" value="Ig_sub"/>
</dbReference>
<dbReference type="GeneID" id="115823836"/>
<keyword evidence="7" id="KW-1133">Transmembrane helix</keyword>
<dbReference type="Gene3D" id="2.60.40.10">
    <property type="entry name" value="Immunoglobulins"/>
    <property type="match status" value="2"/>
</dbReference>
<reference evidence="9" key="1">
    <citation type="submission" date="2024-06" db="UniProtKB">
        <authorList>
            <consortium name="RefSeq"/>
        </authorList>
    </citation>
    <scope>NUCLEOTIDE SEQUENCE [LARGE SCALE GENOMIC DNA]</scope>
</reference>
<dbReference type="PANTHER" id="PTHR24100:SF149">
    <property type="entry name" value="BG-LIKE ANTIGEN 1-RELATED"/>
    <property type="match status" value="1"/>
</dbReference>
<comment type="subcellular location">
    <subcellularLocation>
        <location evidence="1">Membrane</location>
    </subcellularLocation>
</comment>
<proteinExistence type="predicted"/>
<keyword evidence="7" id="KW-0812">Transmembrane</keyword>
<keyword evidence="5" id="KW-0325">Glycoprotein</keyword>
<evidence type="ECO:0000313" key="9">
    <source>
        <dbReference type="Proteomes" id="UP000504632"/>
    </source>
</evidence>
<dbReference type="InterPro" id="IPR050504">
    <property type="entry name" value="IgSF_BTN/MOG"/>
</dbReference>
<dbReference type="Pfam" id="PF07686">
    <property type="entry name" value="V-set"/>
    <property type="match status" value="1"/>
</dbReference>
<dbReference type="PROSITE" id="PS50835">
    <property type="entry name" value="IG_LIKE"/>
    <property type="match status" value="2"/>
</dbReference>
<organism evidence="9 10">
    <name type="scientific">Chanos chanos</name>
    <name type="common">Milkfish</name>
    <name type="synonym">Mugil chanos</name>
    <dbReference type="NCBI Taxonomy" id="29144"/>
    <lineage>
        <taxon>Eukaryota</taxon>
        <taxon>Metazoa</taxon>
        <taxon>Chordata</taxon>
        <taxon>Craniata</taxon>
        <taxon>Vertebrata</taxon>
        <taxon>Euteleostomi</taxon>
        <taxon>Actinopterygii</taxon>
        <taxon>Neopterygii</taxon>
        <taxon>Teleostei</taxon>
        <taxon>Ostariophysi</taxon>
        <taxon>Gonorynchiformes</taxon>
        <taxon>Chanidae</taxon>
        <taxon>Chanos</taxon>
    </lineage>
</organism>
<evidence type="ECO:0000256" key="7">
    <source>
        <dbReference type="SAM" id="Phobius"/>
    </source>
</evidence>
<accession>A0A6J2WHE2</accession>
<dbReference type="InterPro" id="IPR013783">
    <property type="entry name" value="Ig-like_fold"/>
</dbReference>
<dbReference type="InterPro" id="IPR013320">
    <property type="entry name" value="ConA-like_dom_sf"/>
</dbReference>
<keyword evidence="2" id="KW-0732">Signal</keyword>
<dbReference type="GO" id="GO:0050852">
    <property type="term" value="P:T cell receptor signaling pathway"/>
    <property type="evidence" value="ECO:0007669"/>
    <property type="project" value="TreeGrafter"/>
</dbReference>
<dbReference type="GO" id="GO:0005102">
    <property type="term" value="F:signaling receptor binding"/>
    <property type="evidence" value="ECO:0007669"/>
    <property type="project" value="TreeGrafter"/>
</dbReference>
<dbReference type="InterPro" id="IPR053896">
    <property type="entry name" value="BTN3A2-like_Ig-C"/>
</dbReference>
<keyword evidence="4" id="KW-1015">Disulfide bond</keyword>
<dbReference type="Proteomes" id="UP000504632">
    <property type="component" value="Chromosome 11"/>
</dbReference>
<evidence type="ECO:0000256" key="2">
    <source>
        <dbReference type="ARBA" id="ARBA00022729"/>
    </source>
</evidence>
<dbReference type="GO" id="GO:0050863">
    <property type="term" value="P:regulation of T cell activation"/>
    <property type="evidence" value="ECO:0007669"/>
    <property type="project" value="UniProtKB-ARBA"/>
</dbReference>
<reference evidence="10" key="2">
    <citation type="submission" date="2025-08" db="UniProtKB">
        <authorList>
            <consortium name="RefSeq"/>
        </authorList>
    </citation>
    <scope>IDENTIFICATION</scope>
</reference>
<dbReference type="OrthoDB" id="10055806at2759"/>
<sequence>MWVWMFVSVPFCHAEVPDTFSLLVPDSPVTAKLGSSVVLPCSLSPSFSAVGLEVRWHRPNQFNTPILVLPVPKVQETSLDPQYRDRVSLIGRLEEGNVSLKLENITLSDRGEYVCYVSSGTWFDKGTASLSVNVLGSVPVLSFTETGQGNLNVTCVSDGWSPEPTVTWRDREGREIKHNSNVMYDKDSDDLVSVSSWLLFSPSESEWISCSVSLSDQEKRESRVLPLRSKISNCATQPTILEPTASKPSWRAFIVMLVISLLAFSVLFILFILYKRKGPQKTMATEPADWNKMRLCKEDLRMDTSTCHKALTVKNKGKEVSYFVTGLSSVKEWFVQNNKSEELMFDVLCKEKFRSGCHYWEVIVLDLQKAVPPELSWYVDQRRDGTNGEQYGALPPQIKFLPPQF</sequence>